<dbReference type="InterPro" id="IPR036152">
    <property type="entry name" value="Asp/glu_Ase-like_sf"/>
</dbReference>
<keyword evidence="7" id="KW-1185">Reference proteome</keyword>
<dbReference type="SUPFAM" id="SSF53774">
    <property type="entry name" value="Glutaminase/Asparaginase"/>
    <property type="match status" value="1"/>
</dbReference>
<dbReference type="InterPro" id="IPR004550">
    <property type="entry name" value="AsnASE_II"/>
</dbReference>
<evidence type="ECO:0000256" key="3">
    <source>
        <dbReference type="PROSITE-ProRule" id="PRU10100"/>
    </source>
</evidence>
<evidence type="ECO:0000313" key="7">
    <source>
        <dbReference type="Proteomes" id="UP001501417"/>
    </source>
</evidence>
<comment type="similarity">
    <text evidence="1">Belongs to the asparaginase 1 family.</text>
</comment>
<dbReference type="CDD" id="cd08964">
    <property type="entry name" value="L-asparaginase_II"/>
    <property type="match status" value="1"/>
</dbReference>
<dbReference type="Pfam" id="PF17763">
    <property type="entry name" value="Asparaginase_C"/>
    <property type="match status" value="1"/>
</dbReference>
<dbReference type="InterPro" id="IPR040919">
    <property type="entry name" value="Asparaginase_C"/>
</dbReference>
<dbReference type="InterPro" id="IPR037152">
    <property type="entry name" value="L-asparaginase_N_sf"/>
</dbReference>
<feature type="domain" description="Asparaginase/glutaminase C-terminal" evidence="5">
    <location>
        <begin position="266"/>
        <end position="368"/>
    </location>
</feature>
<dbReference type="PANTHER" id="PTHR11707">
    <property type="entry name" value="L-ASPARAGINASE"/>
    <property type="match status" value="1"/>
</dbReference>
<keyword evidence="2" id="KW-0378">Hydrolase</keyword>
<dbReference type="Proteomes" id="UP001501417">
    <property type="component" value="Unassembled WGS sequence"/>
</dbReference>
<dbReference type="Gene3D" id="3.40.50.40">
    <property type="match status" value="1"/>
</dbReference>
<evidence type="ECO:0000256" key="1">
    <source>
        <dbReference type="ARBA" id="ARBA00010518"/>
    </source>
</evidence>
<dbReference type="PRINTS" id="PR00139">
    <property type="entry name" value="ASNGLNASE"/>
</dbReference>
<evidence type="ECO:0000259" key="4">
    <source>
        <dbReference type="Pfam" id="PF00710"/>
    </source>
</evidence>
<dbReference type="EMBL" id="BAABGF010000016">
    <property type="protein sequence ID" value="GAA4537035.1"/>
    <property type="molecule type" value="Genomic_DNA"/>
</dbReference>
<dbReference type="PANTHER" id="PTHR11707:SF28">
    <property type="entry name" value="60 KDA LYSOPHOSPHOLIPASE"/>
    <property type="match status" value="1"/>
</dbReference>
<feature type="active site" evidence="3">
    <location>
        <position position="151"/>
    </location>
</feature>
<proteinExistence type="inferred from homology"/>
<evidence type="ECO:0000256" key="2">
    <source>
        <dbReference type="ARBA" id="ARBA00022801"/>
    </source>
</evidence>
<organism evidence="6 7">
    <name type="scientific">Mycobacterium paraffinicum</name>
    <dbReference type="NCBI Taxonomy" id="53378"/>
    <lineage>
        <taxon>Bacteria</taxon>
        <taxon>Bacillati</taxon>
        <taxon>Actinomycetota</taxon>
        <taxon>Actinomycetes</taxon>
        <taxon>Mycobacteriales</taxon>
        <taxon>Mycobacteriaceae</taxon>
        <taxon>Mycobacterium</taxon>
    </lineage>
</organism>
<evidence type="ECO:0000313" key="6">
    <source>
        <dbReference type="EMBL" id="GAA4537035.1"/>
    </source>
</evidence>
<dbReference type="PIRSF" id="PIRSF500176">
    <property type="entry name" value="L_ASNase"/>
    <property type="match status" value="1"/>
</dbReference>
<accession>A0ABP8RF73</accession>
<dbReference type="SMART" id="SM00870">
    <property type="entry name" value="Asparaginase"/>
    <property type="match status" value="1"/>
</dbReference>
<dbReference type="SFLD" id="SFLDS00057">
    <property type="entry name" value="Glutaminase/Asparaginase"/>
    <property type="match status" value="1"/>
</dbReference>
<dbReference type="Pfam" id="PF00710">
    <property type="entry name" value="Asparaginase"/>
    <property type="match status" value="1"/>
</dbReference>
<evidence type="ECO:0000259" key="5">
    <source>
        <dbReference type="Pfam" id="PF17763"/>
    </source>
</evidence>
<dbReference type="InterPro" id="IPR027473">
    <property type="entry name" value="L-asparaginase_C"/>
</dbReference>
<protein>
    <submittedName>
        <fullName evidence="6">Asparaginase</fullName>
    </submittedName>
</protein>
<dbReference type="PROSITE" id="PS51732">
    <property type="entry name" value="ASN_GLN_ASE_3"/>
    <property type="match status" value="1"/>
</dbReference>
<reference evidence="7" key="1">
    <citation type="journal article" date="2019" name="Int. J. Syst. Evol. Microbiol.">
        <title>The Global Catalogue of Microorganisms (GCM) 10K type strain sequencing project: providing services to taxonomists for standard genome sequencing and annotation.</title>
        <authorList>
            <consortium name="The Broad Institute Genomics Platform"/>
            <consortium name="The Broad Institute Genome Sequencing Center for Infectious Disease"/>
            <person name="Wu L."/>
            <person name="Ma J."/>
        </authorList>
    </citation>
    <scope>NUCLEOTIDE SEQUENCE [LARGE SCALE GENOMIC DNA]</scope>
    <source>
        <strain evidence="7">JCM 17782</strain>
    </source>
</reference>
<dbReference type="PIRSF" id="PIRSF001220">
    <property type="entry name" value="L-ASNase_gatD"/>
    <property type="match status" value="1"/>
</dbReference>
<dbReference type="PROSITE" id="PS00917">
    <property type="entry name" value="ASN_GLN_ASE_2"/>
    <property type="match status" value="1"/>
</dbReference>
<name>A0ABP8RF73_9MYCO</name>
<gene>
    <name evidence="6" type="ORF">GCM10023161_13160</name>
</gene>
<dbReference type="InterPro" id="IPR006034">
    <property type="entry name" value="Asparaginase/glutaminase-like"/>
</dbReference>
<feature type="domain" description="L-asparaginase N-terminal" evidence="4">
    <location>
        <begin position="74"/>
        <end position="236"/>
    </location>
</feature>
<dbReference type="InterPro" id="IPR027475">
    <property type="entry name" value="Asparaginase/glutaminase_AS2"/>
</dbReference>
<comment type="caution">
    <text evidence="6">The sequence shown here is derived from an EMBL/GenBank/DDBJ whole genome shotgun (WGS) entry which is preliminary data.</text>
</comment>
<sequence length="379" mass="37471">MSRAKTIAATDSSRRSRLGGRFGSVAAASSASSVEVTGSVDPVGSSGTLTSSPNADAGWPMFAVGVRDDLIMGRLTVIATGGTISTGTGADGVHRPSYGAADLAAGLDVDVVDVLALDSSQLVPADWDRIGGAVRAAIDGGADGVVVTHGTDTMEESALWLELTHAGDVPVVLTGAMRSADAPDADGPANLRAALAVAGHPAARGLGVLLCFAGRVLQPLGLTKVATNDLSGFAGELIGTVNGGVTLGGTKTRPQLGELSAADAPRVDIVAAYLGSDGVALDACVAAGARGLVLEALGSGNAGDAVVEAVARHCRAGVAVAVSTRVPGGRVGASYGPGHEMAAAGAVMVPRLRPPQARVLMMAALAARLPVGDVIARWG</sequence>
<dbReference type="InterPro" id="IPR027474">
    <property type="entry name" value="L-asparaginase_N"/>
</dbReference>
<dbReference type="Gene3D" id="3.40.50.1170">
    <property type="entry name" value="L-asparaginase, N-terminal domain"/>
    <property type="match status" value="1"/>
</dbReference>